<dbReference type="GO" id="GO:0005524">
    <property type="term" value="F:ATP binding"/>
    <property type="evidence" value="ECO:0007669"/>
    <property type="project" value="InterPro"/>
</dbReference>
<dbReference type="Proteomes" id="UP000663891">
    <property type="component" value="Unassembled WGS sequence"/>
</dbReference>
<name>A0A815BPS4_9BILA</name>
<accession>A0A815BPS4</accession>
<dbReference type="Gene3D" id="1.10.730.10">
    <property type="entry name" value="Isoleucyl-tRNA Synthetase, Domain 1"/>
    <property type="match status" value="1"/>
</dbReference>
<reference evidence="2" key="1">
    <citation type="submission" date="2021-02" db="EMBL/GenBank/DDBJ databases">
        <authorList>
            <person name="Nowell W R."/>
        </authorList>
    </citation>
    <scope>NUCLEOTIDE SEQUENCE</scope>
</reference>
<proteinExistence type="predicted"/>
<evidence type="ECO:0000313" key="3">
    <source>
        <dbReference type="Proteomes" id="UP000663891"/>
    </source>
</evidence>
<organism evidence="2 3">
    <name type="scientific">Adineta steineri</name>
    <dbReference type="NCBI Taxonomy" id="433720"/>
    <lineage>
        <taxon>Eukaryota</taxon>
        <taxon>Metazoa</taxon>
        <taxon>Spiralia</taxon>
        <taxon>Gnathifera</taxon>
        <taxon>Rotifera</taxon>
        <taxon>Eurotatoria</taxon>
        <taxon>Bdelloidea</taxon>
        <taxon>Adinetida</taxon>
        <taxon>Adinetidae</taxon>
        <taxon>Adineta</taxon>
    </lineage>
</organism>
<dbReference type="AlphaFoldDB" id="A0A815BPS4"/>
<dbReference type="InterPro" id="IPR008909">
    <property type="entry name" value="DALR_anticod-bd"/>
</dbReference>
<protein>
    <recommendedName>
        <fullName evidence="1">DALR anticodon binding domain-containing protein</fullName>
    </recommendedName>
</protein>
<gene>
    <name evidence="2" type="ORF">VCS650_LOCUS29513</name>
</gene>
<dbReference type="EMBL" id="CAJNON010000458">
    <property type="protein sequence ID" value="CAF1272685.1"/>
    <property type="molecule type" value="Genomic_DNA"/>
</dbReference>
<dbReference type="OrthoDB" id="68056at2759"/>
<evidence type="ECO:0000259" key="1">
    <source>
        <dbReference type="Pfam" id="PF05746"/>
    </source>
</evidence>
<dbReference type="InterPro" id="IPR009080">
    <property type="entry name" value="tRNAsynth_Ia_anticodon-bd"/>
</dbReference>
<dbReference type="Pfam" id="PF05746">
    <property type="entry name" value="DALR_1"/>
    <property type="match status" value="1"/>
</dbReference>
<dbReference type="GO" id="GO:0006420">
    <property type="term" value="P:arginyl-tRNA aminoacylation"/>
    <property type="evidence" value="ECO:0007669"/>
    <property type="project" value="InterPro"/>
</dbReference>
<evidence type="ECO:0000313" key="2">
    <source>
        <dbReference type="EMBL" id="CAF1272685.1"/>
    </source>
</evidence>
<sequence>MTFSSSGNSVLCFYLFPNLLYRKCINRALATLYVKDEELELAKARLLLYHMCRLSLKEGLELLGIEALTRI</sequence>
<feature type="domain" description="DALR anticodon binding" evidence="1">
    <location>
        <begin position="25"/>
        <end position="70"/>
    </location>
</feature>
<dbReference type="SUPFAM" id="SSF47323">
    <property type="entry name" value="Anticodon-binding domain of a subclass of class I aminoacyl-tRNA synthetases"/>
    <property type="match status" value="1"/>
</dbReference>
<dbReference type="GO" id="GO:0004814">
    <property type="term" value="F:arginine-tRNA ligase activity"/>
    <property type="evidence" value="ECO:0007669"/>
    <property type="project" value="InterPro"/>
</dbReference>
<comment type="caution">
    <text evidence="2">The sequence shown here is derived from an EMBL/GenBank/DDBJ whole genome shotgun (WGS) entry which is preliminary data.</text>
</comment>